<sequence length="29" mass="3390">MKWFLVVFVCLSACHYASQEQKNSNRQGD</sequence>
<dbReference type="Proteomes" id="UP000199310">
    <property type="component" value="Unassembled WGS sequence"/>
</dbReference>
<dbReference type="EMBL" id="FOJG01000001">
    <property type="protein sequence ID" value="SEW36799.1"/>
    <property type="molecule type" value="Genomic_DNA"/>
</dbReference>
<evidence type="ECO:0000313" key="2">
    <source>
        <dbReference type="Proteomes" id="UP000199310"/>
    </source>
</evidence>
<accession>A0A1I0R853</accession>
<proteinExistence type="predicted"/>
<dbReference type="STRING" id="29529.SAMN04488122_2429"/>
<organism evidence="1 2">
    <name type="scientific">Chitinophaga arvensicola</name>
    <dbReference type="NCBI Taxonomy" id="29529"/>
    <lineage>
        <taxon>Bacteria</taxon>
        <taxon>Pseudomonadati</taxon>
        <taxon>Bacteroidota</taxon>
        <taxon>Chitinophagia</taxon>
        <taxon>Chitinophagales</taxon>
        <taxon>Chitinophagaceae</taxon>
        <taxon>Chitinophaga</taxon>
    </lineage>
</organism>
<evidence type="ECO:0000313" key="1">
    <source>
        <dbReference type="EMBL" id="SEW36799.1"/>
    </source>
</evidence>
<dbReference type="AlphaFoldDB" id="A0A1I0R853"/>
<name>A0A1I0R853_9BACT</name>
<reference evidence="2" key="1">
    <citation type="submission" date="2016-10" db="EMBL/GenBank/DDBJ databases">
        <authorList>
            <person name="Varghese N."/>
            <person name="Submissions S."/>
        </authorList>
    </citation>
    <scope>NUCLEOTIDE SEQUENCE [LARGE SCALE GENOMIC DNA]</scope>
    <source>
        <strain evidence="2">DSM 3695</strain>
    </source>
</reference>
<keyword evidence="2" id="KW-1185">Reference proteome</keyword>
<protein>
    <submittedName>
        <fullName evidence="1">Uncharacterized protein</fullName>
    </submittedName>
</protein>
<gene>
    <name evidence="1" type="ORF">SAMN04488122_2429</name>
</gene>